<evidence type="ECO:0000313" key="2">
    <source>
        <dbReference type="Proteomes" id="UP001500603"/>
    </source>
</evidence>
<evidence type="ECO:0000313" key="1">
    <source>
        <dbReference type="EMBL" id="GAA5064355.1"/>
    </source>
</evidence>
<accession>A0ABP9KRF5</accession>
<dbReference type="EMBL" id="BAABJM010000006">
    <property type="protein sequence ID" value="GAA5064355.1"/>
    <property type="molecule type" value="Genomic_DNA"/>
</dbReference>
<dbReference type="Proteomes" id="UP001500603">
    <property type="component" value="Unassembled WGS sequence"/>
</dbReference>
<organism evidence="1 2">
    <name type="scientific">Nocardia callitridis</name>
    <dbReference type="NCBI Taxonomy" id="648753"/>
    <lineage>
        <taxon>Bacteria</taxon>
        <taxon>Bacillati</taxon>
        <taxon>Actinomycetota</taxon>
        <taxon>Actinomycetes</taxon>
        <taxon>Mycobacteriales</taxon>
        <taxon>Nocardiaceae</taxon>
        <taxon>Nocardia</taxon>
    </lineage>
</organism>
<gene>
    <name evidence="1" type="ORF">GCM10023318_50210</name>
</gene>
<sequence>MEDSAGRIVAIEVKAAETVRAEDFRPIRLLQRRLGSRFHAGFVLYCGNQQLPFGDRLACLPISALWRTAAPGT</sequence>
<protein>
    <recommendedName>
        <fullName evidence="3">DUF4143 domain-containing protein</fullName>
    </recommendedName>
</protein>
<evidence type="ECO:0008006" key="3">
    <source>
        <dbReference type="Google" id="ProtNLM"/>
    </source>
</evidence>
<comment type="caution">
    <text evidence="1">The sequence shown here is derived from an EMBL/GenBank/DDBJ whole genome shotgun (WGS) entry which is preliminary data.</text>
</comment>
<proteinExistence type="predicted"/>
<keyword evidence="2" id="KW-1185">Reference proteome</keyword>
<reference evidence="2" key="1">
    <citation type="journal article" date="2019" name="Int. J. Syst. Evol. Microbiol.">
        <title>The Global Catalogue of Microorganisms (GCM) 10K type strain sequencing project: providing services to taxonomists for standard genome sequencing and annotation.</title>
        <authorList>
            <consortium name="The Broad Institute Genomics Platform"/>
            <consortium name="The Broad Institute Genome Sequencing Center for Infectious Disease"/>
            <person name="Wu L."/>
            <person name="Ma J."/>
        </authorList>
    </citation>
    <scope>NUCLEOTIDE SEQUENCE [LARGE SCALE GENOMIC DNA]</scope>
    <source>
        <strain evidence="2">JCM 18298</strain>
    </source>
</reference>
<name>A0ABP9KRF5_9NOCA</name>